<dbReference type="PROSITE" id="PS00041">
    <property type="entry name" value="HTH_ARAC_FAMILY_1"/>
    <property type="match status" value="1"/>
</dbReference>
<evidence type="ECO:0000313" key="5">
    <source>
        <dbReference type="EMBL" id="HIZ75233.1"/>
    </source>
</evidence>
<dbReference type="InterPro" id="IPR020449">
    <property type="entry name" value="Tscrpt_reg_AraC-type_HTH"/>
</dbReference>
<evidence type="ECO:0000256" key="3">
    <source>
        <dbReference type="ARBA" id="ARBA00023163"/>
    </source>
</evidence>
<dbReference type="PRINTS" id="PR00032">
    <property type="entry name" value="HTHARAC"/>
</dbReference>
<dbReference type="InterPro" id="IPR014710">
    <property type="entry name" value="RmlC-like_jellyroll"/>
</dbReference>
<gene>
    <name evidence="5" type="ORF">H9723_08360</name>
</gene>
<dbReference type="SMART" id="SM00342">
    <property type="entry name" value="HTH_ARAC"/>
    <property type="match status" value="1"/>
</dbReference>
<dbReference type="Pfam" id="PF02311">
    <property type="entry name" value="AraC_binding"/>
    <property type="match status" value="1"/>
</dbReference>
<dbReference type="PANTHER" id="PTHR43280:SF28">
    <property type="entry name" value="HTH-TYPE TRANSCRIPTIONAL ACTIVATOR RHAS"/>
    <property type="match status" value="1"/>
</dbReference>
<dbReference type="Gene3D" id="1.10.10.60">
    <property type="entry name" value="Homeodomain-like"/>
    <property type="match status" value="2"/>
</dbReference>
<dbReference type="GO" id="GO:0043565">
    <property type="term" value="F:sequence-specific DNA binding"/>
    <property type="evidence" value="ECO:0007669"/>
    <property type="project" value="InterPro"/>
</dbReference>
<evidence type="ECO:0000256" key="1">
    <source>
        <dbReference type="ARBA" id="ARBA00023015"/>
    </source>
</evidence>
<proteinExistence type="predicted"/>
<dbReference type="SUPFAM" id="SSF46689">
    <property type="entry name" value="Homeodomain-like"/>
    <property type="match status" value="2"/>
</dbReference>
<comment type="caution">
    <text evidence="5">The sequence shown here is derived from an EMBL/GenBank/DDBJ whole genome shotgun (WGS) entry which is preliminary data.</text>
</comment>
<reference evidence="5" key="1">
    <citation type="journal article" date="2021" name="PeerJ">
        <title>Extensive microbial diversity within the chicken gut microbiome revealed by metagenomics and culture.</title>
        <authorList>
            <person name="Gilroy R."/>
            <person name="Ravi A."/>
            <person name="Getino M."/>
            <person name="Pursley I."/>
            <person name="Horton D.L."/>
            <person name="Alikhan N.F."/>
            <person name="Baker D."/>
            <person name="Gharbi K."/>
            <person name="Hall N."/>
            <person name="Watson M."/>
            <person name="Adriaenssens E.M."/>
            <person name="Foster-Nyarko E."/>
            <person name="Jarju S."/>
            <person name="Secka A."/>
            <person name="Antonio M."/>
            <person name="Oren A."/>
            <person name="Chaudhuri R.R."/>
            <person name="La Ragione R."/>
            <person name="Hildebrand F."/>
            <person name="Pallen M.J."/>
        </authorList>
    </citation>
    <scope>NUCLEOTIDE SEQUENCE</scope>
    <source>
        <strain evidence="5">CHK196-3914</strain>
    </source>
</reference>
<dbReference type="SUPFAM" id="SSF51215">
    <property type="entry name" value="Regulatory protein AraC"/>
    <property type="match status" value="1"/>
</dbReference>
<evidence type="ECO:0000313" key="6">
    <source>
        <dbReference type="Proteomes" id="UP000824116"/>
    </source>
</evidence>
<accession>A0A9D2K2F0</accession>
<name>A0A9D2K2F0_9FIRM</name>
<dbReference type="InterPro" id="IPR018062">
    <property type="entry name" value="HTH_AraC-typ_CS"/>
</dbReference>
<dbReference type="GO" id="GO:0003700">
    <property type="term" value="F:DNA-binding transcription factor activity"/>
    <property type="evidence" value="ECO:0007669"/>
    <property type="project" value="InterPro"/>
</dbReference>
<keyword evidence="2" id="KW-0238">DNA-binding</keyword>
<dbReference type="AlphaFoldDB" id="A0A9D2K2F0"/>
<organism evidence="5 6">
    <name type="scientific">Candidatus Mediterraneibacter stercoravium</name>
    <dbReference type="NCBI Taxonomy" id="2838685"/>
    <lineage>
        <taxon>Bacteria</taxon>
        <taxon>Bacillati</taxon>
        <taxon>Bacillota</taxon>
        <taxon>Clostridia</taxon>
        <taxon>Lachnospirales</taxon>
        <taxon>Lachnospiraceae</taxon>
        <taxon>Mediterraneibacter</taxon>
    </lineage>
</organism>
<dbReference type="InterPro" id="IPR009057">
    <property type="entry name" value="Homeodomain-like_sf"/>
</dbReference>
<dbReference type="PANTHER" id="PTHR43280">
    <property type="entry name" value="ARAC-FAMILY TRANSCRIPTIONAL REGULATOR"/>
    <property type="match status" value="1"/>
</dbReference>
<dbReference type="PROSITE" id="PS01124">
    <property type="entry name" value="HTH_ARAC_FAMILY_2"/>
    <property type="match status" value="1"/>
</dbReference>
<feature type="domain" description="HTH araC/xylS-type" evidence="4">
    <location>
        <begin position="195"/>
        <end position="293"/>
    </location>
</feature>
<sequence length="305" mass="34709">MSRNKLPSPEQKEQTRHGGHLFPCQKYITSLSELYPSVNAHWHDEAELTLITRGSCTYQVHLESFRAEENELIFVPPAALHSLSASPGEVFESETYVFHMNFLGAGTTDICAVRYLSPVVSQNLLLPCHIGASHPAHGTVLTLFQEMNTVYENEDTGYELILKSLLLRFIAALLPYGRTENSHLQLRTEHMQKLKTVLEYISDHYAEEMSVAQLAGLSYFSEYHFMRFFKKYMGISCLEYIKTLRLEKAASLLGQNAGSILEISLASGFSNLSYFYREFKKKYGMTPKQFIEAMPKGGLEPHKFQ</sequence>
<dbReference type="EMBL" id="DXAY01000192">
    <property type="protein sequence ID" value="HIZ75233.1"/>
    <property type="molecule type" value="Genomic_DNA"/>
</dbReference>
<keyword evidence="1" id="KW-0805">Transcription regulation</keyword>
<protein>
    <submittedName>
        <fullName evidence="5">AraC family transcriptional regulator</fullName>
    </submittedName>
</protein>
<dbReference type="Gene3D" id="2.60.120.10">
    <property type="entry name" value="Jelly Rolls"/>
    <property type="match status" value="1"/>
</dbReference>
<evidence type="ECO:0000259" key="4">
    <source>
        <dbReference type="PROSITE" id="PS01124"/>
    </source>
</evidence>
<reference evidence="5" key="2">
    <citation type="submission" date="2021-04" db="EMBL/GenBank/DDBJ databases">
        <authorList>
            <person name="Gilroy R."/>
        </authorList>
    </citation>
    <scope>NUCLEOTIDE SEQUENCE</scope>
    <source>
        <strain evidence="5">CHK196-3914</strain>
    </source>
</reference>
<dbReference type="Proteomes" id="UP000824116">
    <property type="component" value="Unassembled WGS sequence"/>
</dbReference>
<dbReference type="InterPro" id="IPR003313">
    <property type="entry name" value="AraC-bd"/>
</dbReference>
<dbReference type="InterPro" id="IPR018060">
    <property type="entry name" value="HTH_AraC"/>
</dbReference>
<evidence type="ECO:0000256" key="2">
    <source>
        <dbReference type="ARBA" id="ARBA00023125"/>
    </source>
</evidence>
<dbReference type="InterPro" id="IPR037923">
    <property type="entry name" value="HTH-like"/>
</dbReference>
<dbReference type="Pfam" id="PF12833">
    <property type="entry name" value="HTH_18"/>
    <property type="match status" value="1"/>
</dbReference>
<keyword evidence="3" id="KW-0804">Transcription</keyword>